<reference evidence="1" key="1">
    <citation type="journal article" date="2013" name="PLoS ONE">
        <title>Metagenomic insights into the carbohydrate-active enzymes carried by the microorganisms adhering to solid digesta in the rumen of cows.</title>
        <authorList>
            <person name="Wang L."/>
            <person name="Hatem A."/>
            <person name="Catalyurek U.V."/>
            <person name="Morrison M."/>
            <person name="Yu Z."/>
        </authorList>
    </citation>
    <scope>NUCLEOTIDE SEQUENCE</scope>
</reference>
<proteinExistence type="predicted"/>
<evidence type="ECO:0000313" key="1">
    <source>
        <dbReference type="EMBL" id="AHF26090.1"/>
    </source>
</evidence>
<accession>W0FSL7</accession>
<sequence>MKTEQKTPFEDLVVLAGRLRTLDADLEAYRAKRGKSAGELAEEFRERATEVSDYLRAVAENQDEWESHFEEIAEADGEEPIDLGDHLDGFSLEVEVNATLAEYFAKA</sequence>
<protein>
    <submittedName>
        <fullName evidence="1">Uncharacterized protein</fullName>
    </submittedName>
</protein>
<dbReference type="AlphaFoldDB" id="W0FSL7"/>
<name>W0FSL7_9BACT</name>
<dbReference type="EMBL" id="KC246866">
    <property type="protein sequence ID" value="AHF26090.1"/>
    <property type="molecule type" value="Genomic_DNA"/>
</dbReference>
<organism evidence="1">
    <name type="scientific">uncultured bacterium Contigcl_1764b</name>
    <dbReference type="NCBI Taxonomy" id="1393658"/>
    <lineage>
        <taxon>Bacteria</taxon>
        <taxon>environmental samples</taxon>
    </lineage>
</organism>